<evidence type="ECO:0000256" key="2">
    <source>
        <dbReference type="ARBA" id="ARBA00023043"/>
    </source>
</evidence>
<accession>A0A9P0GR51</accession>
<dbReference type="EMBL" id="OU896715">
    <property type="protein sequence ID" value="CAH1183181.1"/>
    <property type="molecule type" value="Genomic_DNA"/>
</dbReference>
<keyword evidence="1" id="KW-0677">Repeat</keyword>
<dbReference type="SMART" id="SM00248">
    <property type="entry name" value="ANK"/>
    <property type="match status" value="3"/>
</dbReference>
<organism evidence="4 5">
    <name type="scientific">Phaedon cochleariae</name>
    <name type="common">Mustard beetle</name>
    <dbReference type="NCBI Taxonomy" id="80249"/>
    <lineage>
        <taxon>Eukaryota</taxon>
        <taxon>Metazoa</taxon>
        <taxon>Ecdysozoa</taxon>
        <taxon>Arthropoda</taxon>
        <taxon>Hexapoda</taxon>
        <taxon>Insecta</taxon>
        <taxon>Pterygota</taxon>
        <taxon>Neoptera</taxon>
        <taxon>Endopterygota</taxon>
        <taxon>Coleoptera</taxon>
        <taxon>Polyphaga</taxon>
        <taxon>Cucujiformia</taxon>
        <taxon>Chrysomeloidea</taxon>
        <taxon>Chrysomelidae</taxon>
        <taxon>Chrysomelinae</taxon>
        <taxon>Chrysomelini</taxon>
        <taxon>Phaedon</taxon>
    </lineage>
</organism>
<protein>
    <submittedName>
        <fullName evidence="4">Uncharacterized protein</fullName>
    </submittedName>
</protein>
<dbReference type="InterPro" id="IPR036770">
    <property type="entry name" value="Ankyrin_rpt-contain_sf"/>
</dbReference>
<name>A0A9P0GR51_PHACE</name>
<keyword evidence="2 3" id="KW-0040">ANK repeat</keyword>
<dbReference type="GO" id="GO:0004842">
    <property type="term" value="F:ubiquitin-protein transferase activity"/>
    <property type="evidence" value="ECO:0007669"/>
    <property type="project" value="TreeGrafter"/>
</dbReference>
<dbReference type="GO" id="GO:0085020">
    <property type="term" value="P:protein K6-linked ubiquitination"/>
    <property type="evidence" value="ECO:0007669"/>
    <property type="project" value="TreeGrafter"/>
</dbReference>
<feature type="repeat" description="ANK" evidence="3">
    <location>
        <begin position="53"/>
        <end position="85"/>
    </location>
</feature>
<dbReference type="Gene3D" id="1.25.40.20">
    <property type="entry name" value="Ankyrin repeat-containing domain"/>
    <property type="match status" value="1"/>
</dbReference>
<evidence type="ECO:0000256" key="3">
    <source>
        <dbReference type="PROSITE-ProRule" id="PRU00023"/>
    </source>
</evidence>
<reference evidence="4" key="2">
    <citation type="submission" date="2022-10" db="EMBL/GenBank/DDBJ databases">
        <authorList>
            <consortium name="ENA_rothamsted_submissions"/>
            <consortium name="culmorum"/>
            <person name="King R."/>
        </authorList>
    </citation>
    <scope>NUCLEOTIDE SEQUENCE</scope>
</reference>
<dbReference type="AlphaFoldDB" id="A0A9P0GR51"/>
<dbReference type="OrthoDB" id="539213at2759"/>
<dbReference type="InterPro" id="IPR002110">
    <property type="entry name" value="Ankyrin_rpt"/>
</dbReference>
<dbReference type="PANTHER" id="PTHR24171">
    <property type="entry name" value="ANKYRIN REPEAT DOMAIN-CONTAINING PROTEIN 39-RELATED"/>
    <property type="match status" value="1"/>
</dbReference>
<proteinExistence type="predicted"/>
<dbReference type="PROSITE" id="PS50088">
    <property type="entry name" value="ANK_REPEAT"/>
    <property type="match status" value="1"/>
</dbReference>
<dbReference type="GO" id="GO:0070531">
    <property type="term" value="C:BRCA1-A complex"/>
    <property type="evidence" value="ECO:0007669"/>
    <property type="project" value="TreeGrafter"/>
</dbReference>
<dbReference type="Proteomes" id="UP001153737">
    <property type="component" value="Chromosome 9"/>
</dbReference>
<dbReference type="PANTHER" id="PTHR24171:SF8">
    <property type="entry name" value="BRCA1-ASSOCIATED RING DOMAIN PROTEIN 1"/>
    <property type="match status" value="1"/>
</dbReference>
<evidence type="ECO:0000313" key="4">
    <source>
        <dbReference type="EMBL" id="CAH1183181.1"/>
    </source>
</evidence>
<dbReference type="Pfam" id="PF12796">
    <property type="entry name" value="Ank_2"/>
    <property type="match status" value="1"/>
</dbReference>
<evidence type="ECO:0000313" key="5">
    <source>
        <dbReference type="Proteomes" id="UP001153737"/>
    </source>
</evidence>
<evidence type="ECO:0000256" key="1">
    <source>
        <dbReference type="ARBA" id="ARBA00022737"/>
    </source>
</evidence>
<dbReference type="SUPFAM" id="SSF48403">
    <property type="entry name" value="Ankyrin repeat"/>
    <property type="match status" value="1"/>
</dbReference>
<dbReference type="PROSITE" id="PS50297">
    <property type="entry name" value="ANK_REP_REGION"/>
    <property type="match status" value="1"/>
</dbReference>
<sequence>MTKNQEATAVQNNDKMALIDEDENTQMHYSAALGKTEDFDSSMTGKLNVENYLGWTPLMMACRNGHVSTVKVLLDLSADATKKNKFGTSTFLISISSGKLEIVTMILNNLLTGGISRRCLQNTLSPLSLAILFRHQDVLEYLVGQKFDINAATPVTGITPLMFASAMEDCPAYTLLIKKKADTTMKNCLGATADEIKQSRNQKRAPQKEKETKPLTPAELISMSPHMNAFRPPYYFISPQNSFILVSPNPVVQLRKSSNAQTPSPNIVMAPNVTPITPMGCGPQFFFPPDFVGGQQYCGAVPCSPFGEFLNVRLNQSSGMFLSPNVVNDSSCATPCV</sequence>
<reference evidence="4" key="1">
    <citation type="submission" date="2022-01" db="EMBL/GenBank/DDBJ databases">
        <authorList>
            <person name="King R."/>
        </authorList>
    </citation>
    <scope>NUCLEOTIDE SEQUENCE</scope>
</reference>
<gene>
    <name evidence="4" type="ORF">PHAECO_LOCUS12697</name>
</gene>
<keyword evidence="5" id="KW-1185">Reference proteome</keyword>
<dbReference type="GO" id="GO:0031436">
    <property type="term" value="C:BRCA1-BARD1 complex"/>
    <property type="evidence" value="ECO:0007669"/>
    <property type="project" value="TreeGrafter"/>
</dbReference>